<protein>
    <recommendedName>
        <fullName evidence="3">RRM domain-containing protein</fullName>
    </recommendedName>
</protein>
<evidence type="ECO:0000313" key="5">
    <source>
        <dbReference type="Proteomes" id="UP000297245"/>
    </source>
</evidence>
<keyword evidence="2" id="KW-0472">Membrane</keyword>
<proteinExistence type="predicted"/>
<dbReference type="InterPro" id="IPR000504">
    <property type="entry name" value="RRM_dom"/>
</dbReference>
<dbReference type="OrthoDB" id="6159137at2759"/>
<evidence type="ECO:0000259" key="3">
    <source>
        <dbReference type="PROSITE" id="PS50102"/>
    </source>
</evidence>
<dbReference type="InterPro" id="IPR035979">
    <property type="entry name" value="RBD_domain_sf"/>
</dbReference>
<evidence type="ECO:0000256" key="1">
    <source>
        <dbReference type="PROSITE-ProRule" id="PRU00176"/>
    </source>
</evidence>
<dbReference type="Pfam" id="PF00076">
    <property type="entry name" value="RRM_1"/>
    <property type="match status" value="1"/>
</dbReference>
<dbReference type="PROSITE" id="PS50102">
    <property type="entry name" value="RRM"/>
    <property type="match status" value="1"/>
</dbReference>
<sequence>GDINPGNNLHVSGLSKKVDNRELEAAFAKVGRVQKVSVVYDPHTRESRGFAFVTMETPEEADAAVTALNATDLMGRVLTVTKVGFYFFFFVAPSYDFTHYILSRRRGAVRGPRRLASTTDLKSAVIVCVIYPFFPLSSR</sequence>
<dbReference type="PANTHER" id="PTHR48034">
    <property type="entry name" value="TRANSFORMER-2 SEX-DETERMINING PROTEIN-RELATED"/>
    <property type="match status" value="1"/>
</dbReference>
<keyword evidence="2" id="KW-1133">Transmembrane helix</keyword>
<organism evidence="4 5">
    <name type="scientific">Dendrothele bispora (strain CBS 962.96)</name>
    <dbReference type="NCBI Taxonomy" id="1314807"/>
    <lineage>
        <taxon>Eukaryota</taxon>
        <taxon>Fungi</taxon>
        <taxon>Dikarya</taxon>
        <taxon>Basidiomycota</taxon>
        <taxon>Agaricomycotina</taxon>
        <taxon>Agaricomycetes</taxon>
        <taxon>Agaricomycetidae</taxon>
        <taxon>Agaricales</taxon>
        <taxon>Agaricales incertae sedis</taxon>
        <taxon>Dendrothele</taxon>
    </lineage>
</organism>
<feature type="non-terminal residue" evidence="4">
    <location>
        <position position="1"/>
    </location>
</feature>
<dbReference type="Gene3D" id="3.30.70.330">
    <property type="match status" value="1"/>
</dbReference>
<dbReference type="InterPro" id="IPR012677">
    <property type="entry name" value="Nucleotide-bd_a/b_plait_sf"/>
</dbReference>
<feature type="domain" description="RRM" evidence="3">
    <location>
        <begin position="7"/>
        <end position="80"/>
    </location>
</feature>
<accession>A0A4S8LT91</accession>
<dbReference type="EMBL" id="ML179270">
    <property type="protein sequence ID" value="THU92714.1"/>
    <property type="molecule type" value="Genomic_DNA"/>
</dbReference>
<dbReference type="Proteomes" id="UP000297245">
    <property type="component" value="Unassembled WGS sequence"/>
</dbReference>
<dbReference type="InterPro" id="IPR050441">
    <property type="entry name" value="RBM"/>
</dbReference>
<dbReference type="SUPFAM" id="SSF54928">
    <property type="entry name" value="RNA-binding domain, RBD"/>
    <property type="match status" value="1"/>
</dbReference>
<dbReference type="AlphaFoldDB" id="A0A4S8LT91"/>
<gene>
    <name evidence="4" type="ORF">K435DRAFT_671690</name>
</gene>
<keyword evidence="2" id="KW-0812">Transmembrane</keyword>
<name>A0A4S8LT91_DENBC</name>
<feature type="transmembrane region" description="Helical" evidence="2">
    <location>
        <begin position="83"/>
        <end position="103"/>
    </location>
</feature>
<reference evidence="4 5" key="1">
    <citation type="journal article" date="2019" name="Nat. Ecol. Evol.">
        <title>Megaphylogeny resolves global patterns of mushroom evolution.</title>
        <authorList>
            <person name="Varga T."/>
            <person name="Krizsan K."/>
            <person name="Foldi C."/>
            <person name="Dima B."/>
            <person name="Sanchez-Garcia M."/>
            <person name="Sanchez-Ramirez S."/>
            <person name="Szollosi G.J."/>
            <person name="Szarkandi J.G."/>
            <person name="Papp V."/>
            <person name="Albert L."/>
            <person name="Andreopoulos W."/>
            <person name="Angelini C."/>
            <person name="Antonin V."/>
            <person name="Barry K.W."/>
            <person name="Bougher N.L."/>
            <person name="Buchanan P."/>
            <person name="Buyck B."/>
            <person name="Bense V."/>
            <person name="Catcheside P."/>
            <person name="Chovatia M."/>
            <person name="Cooper J."/>
            <person name="Damon W."/>
            <person name="Desjardin D."/>
            <person name="Finy P."/>
            <person name="Geml J."/>
            <person name="Haridas S."/>
            <person name="Hughes K."/>
            <person name="Justo A."/>
            <person name="Karasinski D."/>
            <person name="Kautmanova I."/>
            <person name="Kiss B."/>
            <person name="Kocsube S."/>
            <person name="Kotiranta H."/>
            <person name="LaButti K.M."/>
            <person name="Lechner B.E."/>
            <person name="Liimatainen K."/>
            <person name="Lipzen A."/>
            <person name="Lukacs Z."/>
            <person name="Mihaltcheva S."/>
            <person name="Morgado L.N."/>
            <person name="Niskanen T."/>
            <person name="Noordeloos M.E."/>
            <person name="Ohm R.A."/>
            <person name="Ortiz-Santana B."/>
            <person name="Ovrebo C."/>
            <person name="Racz N."/>
            <person name="Riley R."/>
            <person name="Savchenko A."/>
            <person name="Shiryaev A."/>
            <person name="Soop K."/>
            <person name="Spirin V."/>
            <person name="Szebenyi C."/>
            <person name="Tomsovsky M."/>
            <person name="Tulloss R.E."/>
            <person name="Uehling J."/>
            <person name="Grigoriev I.V."/>
            <person name="Vagvolgyi C."/>
            <person name="Papp T."/>
            <person name="Martin F.M."/>
            <person name="Miettinen O."/>
            <person name="Hibbett D.S."/>
            <person name="Nagy L.G."/>
        </authorList>
    </citation>
    <scope>NUCLEOTIDE SEQUENCE [LARGE SCALE GENOMIC DNA]</scope>
    <source>
        <strain evidence="4 5">CBS 962.96</strain>
    </source>
</reference>
<dbReference type="SMART" id="SM00360">
    <property type="entry name" value="RRM"/>
    <property type="match status" value="1"/>
</dbReference>
<evidence type="ECO:0000256" key="2">
    <source>
        <dbReference type="SAM" id="Phobius"/>
    </source>
</evidence>
<keyword evidence="5" id="KW-1185">Reference proteome</keyword>
<keyword evidence="1" id="KW-0694">RNA-binding</keyword>
<dbReference type="GO" id="GO:0003723">
    <property type="term" value="F:RNA binding"/>
    <property type="evidence" value="ECO:0007669"/>
    <property type="project" value="UniProtKB-UniRule"/>
</dbReference>
<evidence type="ECO:0000313" key="4">
    <source>
        <dbReference type="EMBL" id="THU92714.1"/>
    </source>
</evidence>